<protein>
    <submittedName>
        <fullName evidence="1">(rape) hypothetical protein</fullName>
    </submittedName>
</protein>
<reference evidence="1" key="1">
    <citation type="submission" date="2021-01" db="EMBL/GenBank/DDBJ databases">
        <authorList>
            <consortium name="Genoscope - CEA"/>
            <person name="William W."/>
        </authorList>
    </citation>
    <scope>NUCLEOTIDE SEQUENCE</scope>
</reference>
<proteinExistence type="predicted"/>
<dbReference type="EMBL" id="HG994360">
    <property type="protein sequence ID" value="CAF2087507.1"/>
    <property type="molecule type" value="Genomic_DNA"/>
</dbReference>
<gene>
    <name evidence="1" type="ORF">DARMORV10_A06P29410.1</name>
</gene>
<sequence>MAAYAWGFLGVGQMGKTKGIKGELKAQVEEIEIMLKSDTETQLPTHEILATLVATISGWTTDDRYTINRATRRKNSQEVGAIKLIPQQKRNFGKMKELEKGSKAREATVLGRLSL</sequence>
<evidence type="ECO:0000313" key="1">
    <source>
        <dbReference type="EMBL" id="CAF2087507.1"/>
    </source>
</evidence>
<name>A0A816SG20_BRANA</name>
<dbReference type="Proteomes" id="UP001295469">
    <property type="component" value="Chromosome A06"/>
</dbReference>
<accession>A0A816SG20</accession>
<organism evidence="1">
    <name type="scientific">Brassica napus</name>
    <name type="common">Rape</name>
    <dbReference type="NCBI Taxonomy" id="3708"/>
    <lineage>
        <taxon>Eukaryota</taxon>
        <taxon>Viridiplantae</taxon>
        <taxon>Streptophyta</taxon>
        <taxon>Embryophyta</taxon>
        <taxon>Tracheophyta</taxon>
        <taxon>Spermatophyta</taxon>
        <taxon>Magnoliopsida</taxon>
        <taxon>eudicotyledons</taxon>
        <taxon>Gunneridae</taxon>
        <taxon>Pentapetalae</taxon>
        <taxon>rosids</taxon>
        <taxon>malvids</taxon>
        <taxon>Brassicales</taxon>
        <taxon>Brassicaceae</taxon>
        <taxon>Brassiceae</taxon>
        <taxon>Brassica</taxon>
    </lineage>
</organism>
<dbReference type="AlphaFoldDB" id="A0A816SG20"/>